<comment type="caution">
    <text evidence="8">The sequence shown here is derived from an EMBL/GenBank/DDBJ whole genome shotgun (WGS) entry which is preliminary data.</text>
</comment>
<evidence type="ECO:0000256" key="4">
    <source>
        <dbReference type="ARBA" id="ARBA00022747"/>
    </source>
</evidence>
<organism evidence="8 9">
    <name type="scientific">Gulosibacter macacae</name>
    <dbReference type="NCBI Taxonomy" id="2488791"/>
    <lineage>
        <taxon>Bacteria</taxon>
        <taxon>Bacillati</taxon>
        <taxon>Actinomycetota</taxon>
        <taxon>Actinomycetes</taxon>
        <taxon>Micrococcales</taxon>
        <taxon>Microbacteriaceae</taxon>
        <taxon>Gulosibacter</taxon>
    </lineage>
</organism>
<protein>
    <recommendedName>
        <fullName evidence="7">Cytosine-specific methyltransferase</fullName>
        <ecNumber evidence="7">2.1.1.37</ecNumber>
    </recommendedName>
</protein>
<keyword evidence="4" id="KW-0680">Restriction system</keyword>
<dbReference type="InterPro" id="IPR029063">
    <property type="entry name" value="SAM-dependent_MTases_sf"/>
</dbReference>
<dbReference type="PANTHER" id="PTHR10629">
    <property type="entry name" value="CYTOSINE-SPECIFIC METHYLTRANSFERASE"/>
    <property type="match status" value="1"/>
</dbReference>
<dbReference type="Gene3D" id="3.40.50.150">
    <property type="entry name" value="Vaccinia Virus protein VP39"/>
    <property type="match status" value="1"/>
</dbReference>
<keyword evidence="2 5" id="KW-0808">Transferase</keyword>
<dbReference type="OrthoDB" id="9813719at2"/>
<name>A0A3P3VT86_9MICO</name>
<evidence type="ECO:0000313" key="9">
    <source>
        <dbReference type="Proteomes" id="UP000274391"/>
    </source>
</evidence>
<dbReference type="Pfam" id="PF00145">
    <property type="entry name" value="DNA_methylase"/>
    <property type="match status" value="1"/>
</dbReference>
<evidence type="ECO:0000313" key="8">
    <source>
        <dbReference type="EMBL" id="RRJ86032.1"/>
    </source>
</evidence>
<dbReference type="GO" id="GO:0003677">
    <property type="term" value="F:DNA binding"/>
    <property type="evidence" value="ECO:0007669"/>
    <property type="project" value="TreeGrafter"/>
</dbReference>
<dbReference type="NCBIfam" id="TIGR00675">
    <property type="entry name" value="dcm"/>
    <property type="match status" value="1"/>
</dbReference>
<dbReference type="InterPro" id="IPR050390">
    <property type="entry name" value="C5-Methyltransferase"/>
</dbReference>
<dbReference type="GO" id="GO:0044027">
    <property type="term" value="P:negative regulation of gene expression via chromosomal CpG island methylation"/>
    <property type="evidence" value="ECO:0007669"/>
    <property type="project" value="TreeGrafter"/>
</dbReference>
<dbReference type="GO" id="GO:0003886">
    <property type="term" value="F:DNA (cytosine-5-)-methyltransferase activity"/>
    <property type="evidence" value="ECO:0007669"/>
    <property type="project" value="UniProtKB-EC"/>
</dbReference>
<dbReference type="InterPro" id="IPR018117">
    <property type="entry name" value="C5_DNA_meth_AS"/>
</dbReference>
<dbReference type="PRINTS" id="PR00105">
    <property type="entry name" value="C5METTRFRASE"/>
</dbReference>
<dbReference type="PROSITE" id="PS51679">
    <property type="entry name" value="SAM_MT_C5"/>
    <property type="match status" value="1"/>
</dbReference>
<dbReference type="AlphaFoldDB" id="A0A3P3VT86"/>
<dbReference type="InterPro" id="IPR001525">
    <property type="entry name" value="C5_MeTfrase"/>
</dbReference>
<reference evidence="8 9" key="1">
    <citation type="submission" date="2018-11" db="EMBL/GenBank/DDBJ databases">
        <title>YIM 102482-1 draft genome.</title>
        <authorList>
            <person name="Li G."/>
            <person name="Jiang Y."/>
        </authorList>
    </citation>
    <scope>NUCLEOTIDE SEQUENCE [LARGE SCALE GENOMIC DNA]</scope>
    <source>
        <strain evidence="8 9">YIM 102482-1</strain>
    </source>
</reference>
<evidence type="ECO:0000256" key="1">
    <source>
        <dbReference type="ARBA" id="ARBA00022603"/>
    </source>
</evidence>
<evidence type="ECO:0000256" key="2">
    <source>
        <dbReference type="ARBA" id="ARBA00022679"/>
    </source>
</evidence>
<sequence length="379" mass="42104">MHEFKLGELFCGPGGLGQGARIANRTLAIDGIDAKIEHTWATDYHADSCATYRKNFPNVDPNNIYLEDVREFDLNKPPAFDALTFGFPCNDFSAVGEQKGFSGEFGPLYAYGVEMLRMRQPKWFLAENVSGIRTSTHSAEFEQILREMAGAGYVVTPHLYRFEEYGLPQARHRVIVVGIRADLDVQFRVPAPTHSKENYVTASDALMKPMPIGVKNNEHTRVSAVVRDRLDLTNPGENVFQMQARVGEAALESAGLLLRVKGATLSNIYKRLNPNRPAYTVTGSGGGGTHMYHWDEPRALTNRERARLQTFPDNHVFCGTKESVRRQIGMAVPPEGAARVFEAILKSFSGVEYPALEGANIASPVTANRHVHSQTLFDY</sequence>
<comment type="catalytic activity">
    <reaction evidence="7">
        <text>a 2'-deoxycytidine in DNA + S-adenosyl-L-methionine = a 5-methyl-2'-deoxycytidine in DNA + S-adenosyl-L-homocysteine + H(+)</text>
        <dbReference type="Rhea" id="RHEA:13681"/>
        <dbReference type="Rhea" id="RHEA-COMP:11369"/>
        <dbReference type="Rhea" id="RHEA-COMP:11370"/>
        <dbReference type="ChEBI" id="CHEBI:15378"/>
        <dbReference type="ChEBI" id="CHEBI:57856"/>
        <dbReference type="ChEBI" id="CHEBI:59789"/>
        <dbReference type="ChEBI" id="CHEBI:85452"/>
        <dbReference type="ChEBI" id="CHEBI:85454"/>
        <dbReference type="EC" id="2.1.1.37"/>
    </reaction>
</comment>
<keyword evidence="9" id="KW-1185">Reference proteome</keyword>
<evidence type="ECO:0000256" key="5">
    <source>
        <dbReference type="PROSITE-ProRule" id="PRU01016"/>
    </source>
</evidence>
<evidence type="ECO:0000256" key="3">
    <source>
        <dbReference type="ARBA" id="ARBA00022691"/>
    </source>
</evidence>
<proteinExistence type="inferred from homology"/>
<dbReference type="SUPFAM" id="SSF53335">
    <property type="entry name" value="S-adenosyl-L-methionine-dependent methyltransferases"/>
    <property type="match status" value="1"/>
</dbReference>
<comment type="similarity">
    <text evidence="5 6">Belongs to the class I-like SAM-binding methyltransferase superfamily. C5-methyltransferase family.</text>
</comment>
<dbReference type="PROSITE" id="PS00094">
    <property type="entry name" value="C5_MTASE_1"/>
    <property type="match status" value="1"/>
</dbReference>
<feature type="active site" evidence="5">
    <location>
        <position position="89"/>
    </location>
</feature>
<dbReference type="GO" id="GO:0032259">
    <property type="term" value="P:methylation"/>
    <property type="evidence" value="ECO:0007669"/>
    <property type="project" value="UniProtKB-KW"/>
</dbReference>
<dbReference type="PANTHER" id="PTHR10629:SF52">
    <property type="entry name" value="DNA (CYTOSINE-5)-METHYLTRANSFERASE 1"/>
    <property type="match status" value="1"/>
</dbReference>
<keyword evidence="3 5" id="KW-0949">S-adenosyl-L-methionine</keyword>
<evidence type="ECO:0000256" key="7">
    <source>
        <dbReference type="RuleBase" id="RU000417"/>
    </source>
</evidence>
<evidence type="ECO:0000256" key="6">
    <source>
        <dbReference type="RuleBase" id="RU000416"/>
    </source>
</evidence>
<gene>
    <name evidence="8" type="primary">dcm</name>
    <name evidence="8" type="ORF">EG850_10415</name>
</gene>
<keyword evidence="1 5" id="KW-0489">Methyltransferase</keyword>
<dbReference type="GO" id="GO:0009307">
    <property type="term" value="P:DNA restriction-modification system"/>
    <property type="evidence" value="ECO:0007669"/>
    <property type="project" value="UniProtKB-KW"/>
</dbReference>
<dbReference type="Gene3D" id="3.90.120.10">
    <property type="entry name" value="DNA Methylase, subunit A, domain 2"/>
    <property type="match status" value="1"/>
</dbReference>
<dbReference type="EC" id="2.1.1.37" evidence="7"/>
<dbReference type="EMBL" id="RQVS01000013">
    <property type="protein sequence ID" value="RRJ86032.1"/>
    <property type="molecule type" value="Genomic_DNA"/>
</dbReference>
<accession>A0A3P3VT86</accession>
<dbReference type="Proteomes" id="UP000274391">
    <property type="component" value="Unassembled WGS sequence"/>
</dbReference>